<comment type="caution">
    <text evidence="1">The sequence shown here is derived from an EMBL/GenBank/DDBJ whole genome shotgun (WGS) entry which is preliminary data.</text>
</comment>
<proteinExistence type="predicted"/>
<sequence length="317" mass="36306">MSYEENPLVYVDGIGVPRGVPDQFKAQNQIYASFASIIPQVQINKNVDWINYIYYSEQRFVNFTCDAFQVGSIILCCVIPLYKKVITEATPTGTFLNQEVDSPEYDSTDPGEIPKYFLYEGNNESVLERTFGSITADTVLSTEFGIHSSKIKEVLRNSQLPMQLHLSYTLPDGRSRRRVLSLRKPVTNDCASALESIDLSVLQIHSVQFSARLAMEGHVNEARNVALELKELIDLVIMRQEKYEAYGVVYEDWENSMAPIYEDLQVYMKEKSSDKSDQDSHVEVHVVKTFSDEMAKMIFHMKRAKNKVLKKIRNQTE</sequence>
<name>A0ABN9KYM5_9NEOB</name>
<evidence type="ECO:0000313" key="1">
    <source>
        <dbReference type="EMBL" id="CAJ0928749.1"/>
    </source>
</evidence>
<protein>
    <submittedName>
        <fullName evidence="1">Uncharacterized protein</fullName>
    </submittedName>
</protein>
<gene>
    <name evidence="1" type="ORF">RIMI_LOCUS3556820</name>
</gene>
<dbReference type="Proteomes" id="UP001176940">
    <property type="component" value="Unassembled WGS sequence"/>
</dbReference>
<keyword evidence="2" id="KW-1185">Reference proteome</keyword>
<accession>A0ABN9KYM5</accession>
<reference evidence="1" key="1">
    <citation type="submission" date="2023-07" db="EMBL/GenBank/DDBJ databases">
        <authorList>
            <person name="Stuckert A."/>
        </authorList>
    </citation>
    <scope>NUCLEOTIDE SEQUENCE</scope>
</reference>
<dbReference type="EMBL" id="CAUEEQ010005402">
    <property type="protein sequence ID" value="CAJ0928749.1"/>
    <property type="molecule type" value="Genomic_DNA"/>
</dbReference>
<organism evidence="1 2">
    <name type="scientific">Ranitomeya imitator</name>
    <name type="common">mimic poison frog</name>
    <dbReference type="NCBI Taxonomy" id="111125"/>
    <lineage>
        <taxon>Eukaryota</taxon>
        <taxon>Metazoa</taxon>
        <taxon>Chordata</taxon>
        <taxon>Craniata</taxon>
        <taxon>Vertebrata</taxon>
        <taxon>Euteleostomi</taxon>
        <taxon>Amphibia</taxon>
        <taxon>Batrachia</taxon>
        <taxon>Anura</taxon>
        <taxon>Neobatrachia</taxon>
        <taxon>Hyloidea</taxon>
        <taxon>Dendrobatidae</taxon>
        <taxon>Dendrobatinae</taxon>
        <taxon>Ranitomeya</taxon>
    </lineage>
</organism>
<evidence type="ECO:0000313" key="2">
    <source>
        <dbReference type="Proteomes" id="UP001176940"/>
    </source>
</evidence>